<dbReference type="Gene3D" id="3.40.50.410">
    <property type="entry name" value="von Willebrand factor, type A domain"/>
    <property type="match status" value="1"/>
</dbReference>
<keyword evidence="1" id="KW-1133">Transmembrane helix</keyword>
<sequence>MKPLAGLLGLLFLVGMPGGLPAQGSPCEPQIQLVSATADRQAGFVALQVLARGLDCDVIEQLEAGDLHISERIGNQAPQTISIVRVTDSLVYDTLNMNRDSVDVLFLVDASRDAQLSASLDMIQTFLERHNNARGNYQVQVFSDKIEPPIPIDPARPMDALRSVKTRSGQPHLYAALLSVLQGREKASNKQLIFLFSGGANVAPDYTDRPRLPPQAEHVYRAVEALGNKLYLFTITNTGAISSGPEAEGAPGDFLRQLPLKTPVGDDGHARGSLPDGVEQVFGGGRRVATSHLVMVKPQDLVFTGRLRQYGLVDAHRADADTSYATFSMGSFNDPVRIGELRQAVSWFGPTLFGLLGVGGLLAVFYFVVPQIRRRQFRHDHVVPYASQPGRQVLDPMTREPIRDGDPVVNICSMVVPLQTWKDCGDQCPHYPGCTNNNLQCSGAGRGQSLNFFALHGVNRRLNWIWFGALGGFSGWVLYALIAGAGRNWLATAAGNLSAYQNAESLLREAVIGACFGLGMTLMLAIMEERSQSRRISVRRILLRTLLGGLAATIAFGGGFLLLEWELVASPIVSAAISWTVFGVALGFVLTLRSTIERKRGLLGGLISGAIGFVVYWLSQKFLGTDLIPKVISLLISGALLGLVLDTVVKLAENYEIEYISPANYYRKVPLSKWLKSSWDILIGTQPGCQVYIKWPDENVLPEHARIKLEGGRVYLYPQGETLVNGEIIHGQKRVQLQSGDTLQLGRRSTTQMRFWER</sequence>
<dbReference type="Proteomes" id="UP000237662">
    <property type="component" value="Unassembled WGS sequence"/>
</dbReference>
<evidence type="ECO:0000313" key="5">
    <source>
        <dbReference type="Proteomes" id="UP000237662"/>
    </source>
</evidence>
<dbReference type="PROSITE" id="PS50006">
    <property type="entry name" value="FHA_DOMAIN"/>
    <property type="match status" value="1"/>
</dbReference>
<feature type="domain" description="FHA" evidence="3">
    <location>
        <begin position="681"/>
        <end position="734"/>
    </location>
</feature>
<dbReference type="CDD" id="cd00060">
    <property type="entry name" value="FHA"/>
    <property type="match status" value="1"/>
</dbReference>
<dbReference type="OrthoDB" id="1488629at2"/>
<dbReference type="AlphaFoldDB" id="A0A2S6IBB8"/>
<reference evidence="4 5" key="1">
    <citation type="submission" date="2018-02" db="EMBL/GenBank/DDBJ databases">
        <title>Genomic Encyclopedia of Archaeal and Bacterial Type Strains, Phase II (KMG-II): from individual species to whole genera.</title>
        <authorList>
            <person name="Goeker M."/>
        </authorList>
    </citation>
    <scope>NUCLEOTIDE SEQUENCE [LARGE SCALE GENOMIC DNA]</scope>
    <source>
        <strain evidence="4 5">DSM 29526</strain>
    </source>
</reference>
<dbReference type="Gene3D" id="2.60.200.20">
    <property type="match status" value="1"/>
</dbReference>
<evidence type="ECO:0000256" key="2">
    <source>
        <dbReference type="SAM" id="SignalP"/>
    </source>
</evidence>
<name>A0A2S6IBB8_9BACT</name>
<protein>
    <submittedName>
        <fullName evidence="4">FHA domain-containing protein</fullName>
    </submittedName>
</protein>
<feature type="transmembrane region" description="Helical" evidence="1">
    <location>
        <begin position="568"/>
        <end position="590"/>
    </location>
</feature>
<keyword evidence="1" id="KW-0812">Transmembrane</keyword>
<dbReference type="SUPFAM" id="SSF53300">
    <property type="entry name" value="vWA-like"/>
    <property type="match status" value="1"/>
</dbReference>
<dbReference type="InterPro" id="IPR036465">
    <property type="entry name" value="vWFA_dom_sf"/>
</dbReference>
<feature type="chain" id="PRO_5015486074" evidence="2">
    <location>
        <begin position="23"/>
        <end position="758"/>
    </location>
</feature>
<dbReference type="InterPro" id="IPR008984">
    <property type="entry name" value="SMAD_FHA_dom_sf"/>
</dbReference>
<evidence type="ECO:0000256" key="1">
    <source>
        <dbReference type="SAM" id="Phobius"/>
    </source>
</evidence>
<feature type="transmembrane region" description="Helical" evidence="1">
    <location>
        <begin position="602"/>
        <end position="619"/>
    </location>
</feature>
<organism evidence="4 5">
    <name type="scientific">Neolewinella xylanilytica</name>
    <dbReference type="NCBI Taxonomy" id="1514080"/>
    <lineage>
        <taxon>Bacteria</taxon>
        <taxon>Pseudomonadati</taxon>
        <taxon>Bacteroidota</taxon>
        <taxon>Saprospiria</taxon>
        <taxon>Saprospirales</taxon>
        <taxon>Lewinellaceae</taxon>
        <taxon>Neolewinella</taxon>
    </lineage>
</organism>
<feature type="transmembrane region" description="Helical" evidence="1">
    <location>
        <begin position="541"/>
        <end position="562"/>
    </location>
</feature>
<feature type="transmembrane region" description="Helical" evidence="1">
    <location>
        <begin position="631"/>
        <end position="649"/>
    </location>
</feature>
<evidence type="ECO:0000259" key="3">
    <source>
        <dbReference type="PROSITE" id="PS50006"/>
    </source>
</evidence>
<dbReference type="EMBL" id="PTJC01000005">
    <property type="protein sequence ID" value="PPK88788.1"/>
    <property type="molecule type" value="Genomic_DNA"/>
</dbReference>
<feature type="transmembrane region" description="Helical" evidence="1">
    <location>
        <begin position="510"/>
        <end position="529"/>
    </location>
</feature>
<feature type="transmembrane region" description="Helical" evidence="1">
    <location>
        <begin position="464"/>
        <end position="490"/>
    </location>
</feature>
<proteinExistence type="predicted"/>
<feature type="signal peptide" evidence="2">
    <location>
        <begin position="1"/>
        <end position="22"/>
    </location>
</feature>
<evidence type="ECO:0000313" key="4">
    <source>
        <dbReference type="EMBL" id="PPK88788.1"/>
    </source>
</evidence>
<dbReference type="Pfam" id="PF00498">
    <property type="entry name" value="FHA"/>
    <property type="match status" value="1"/>
</dbReference>
<keyword evidence="2" id="KW-0732">Signal</keyword>
<feature type="transmembrane region" description="Helical" evidence="1">
    <location>
        <begin position="347"/>
        <end position="369"/>
    </location>
</feature>
<keyword evidence="5" id="KW-1185">Reference proteome</keyword>
<dbReference type="InterPro" id="IPR000253">
    <property type="entry name" value="FHA_dom"/>
</dbReference>
<comment type="caution">
    <text evidence="4">The sequence shown here is derived from an EMBL/GenBank/DDBJ whole genome shotgun (WGS) entry which is preliminary data.</text>
</comment>
<accession>A0A2S6IBB8</accession>
<keyword evidence="1" id="KW-0472">Membrane</keyword>
<dbReference type="RefSeq" id="WP_104419322.1">
    <property type="nucleotide sequence ID" value="NZ_PTJC01000005.1"/>
</dbReference>
<dbReference type="SUPFAM" id="SSF49879">
    <property type="entry name" value="SMAD/FHA domain"/>
    <property type="match status" value="1"/>
</dbReference>
<gene>
    <name evidence="4" type="ORF">CLV84_1760</name>
</gene>